<reference evidence="3" key="1">
    <citation type="submission" date="2018-01" db="EMBL/GenBank/DDBJ databases">
        <title>Draft Genome Sequence of the Radioresistant Bacterium Deinococcus aerius TR0125, Isolated from the Higher Atmosphere above Japan.</title>
        <authorList>
            <person name="Satoh K."/>
            <person name="Arai H."/>
            <person name="Sanzen T."/>
            <person name="Kawaguchi Y."/>
            <person name="Hayashi H."/>
            <person name="Yokobori S."/>
            <person name="Yamagishi A."/>
            <person name="Oono Y."/>
            <person name="Narumi I."/>
        </authorList>
    </citation>
    <scope>NUCLEOTIDE SEQUENCE [LARGE SCALE GENOMIC DNA]</scope>
    <source>
        <strain evidence="3">TR0125</strain>
    </source>
</reference>
<sequence length="78" mass="8347">MTDKDKSLGERLGDAADAVKHKVNEGADRARAEGHDFKAETSDNPLERAVEKGKGMVDRGKAELHDAASEQKARDAGS</sequence>
<keyword evidence="3" id="KW-1185">Reference proteome</keyword>
<dbReference type="Proteomes" id="UP000236569">
    <property type="component" value="Unassembled WGS sequence"/>
</dbReference>
<dbReference type="OrthoDB" id="71559at2"/>
<evidence type="ECO:0000256" key="1">
    <source>
        <dbReference type="SAM" id="MobiDB-lite"/>
    </source>
</evidence>
<dbReference type="EMBL" id="BFAG01000022">
    <property type="protein sequence ID" value="GBF08059.1"/>
    <property type="molecule type" value="Genomic_DNA"/>
</dbReference>
<proteinExistence type="predicted"/>
<dbReference type="AlphaFoldDB" id="A0A2I9D0J8"/>
<evidence type="ECO:0000313" key="3">
    <source>
        <dbReference type="Proteomes" id="UP000236569"/>
    </source>
</evidence>
<feature type="region of interest" description="Disordered" evidence="1">
    <location>
        <begin position="1"/>
        <end position="78"/>
    </location>
</feature>
<protein>
    <submittedName>
        <fullName evidence="2">Uncharacterized protein</fullName>
    </submittedName>
</protein>
<organism evidence="2 3">
    <name type="scientific">Deinococcus aerius</name>
    <dbReference type="NCBI Taxonomy" id="200253"/>
    <lineage>
        <taxon>Bacteria</taxon>
        <taxon>Thermotogati</taxon>
        <taxon>Deinococcota</taxon>
        <taxon>Deinococci</taxon>
        <taxon>Deinococcales</taxon>
        <taxon>Deinococcaceae</taxon>
        <taxon>Deinococcus</taxon>
    </lineage>
</organism>
<comment type="caution">
    <text evidence="2">The sequence shown here is derived from an EMBL/GenBank/DDBJ whole genome shotgun (WGS) entry which is preliminary data.</text>
</comment>
<dbReference type="RefSeq" id="WP_103131343.1">
    <property type="nucleotide sequence ID" value="NZ_BFAG01000022.1"/>
</dbReference>
<accession>A0A2I9D0J8</accession>
<name>A0A2I9D0J8_9DEIO</name>
<evidence type="ECO:0000313" key="2">
    <source>
        <dbReference type="EMBL" id="GBF08059.1"/>
    </source>
</evidence>
<gene>
    <name evidence="2" type="ORF">DAERI_220002</name>
</gene>